<reference evidence="2 3" key="1">
    <citation type="submission" date="2023-03" db="EMBL/GenBank/DDBJ databases">
        <title>Draft genome sequence of Streptomyces sp. K1PA1 isolated from peat swamp forest in Thailand.</title>
        <authorList>
            <person name="Klaysubun C."/>
            <person name="Duangmal K."/>
        </authorList>
    </citation>
    <scope>NUCLEOTIDE SEQUENCE [LARGE SCALE GENOMIC DNA]</scope>
    <source>
        <strain evidence="2 3">K1PA1</strain>
    </source>
</reference>
<organism evidence="2 3">
    <name type="scientific">Streptomyces tropicalis</name>
    <dbReference type="NCBI Taxonomy" id="3034234"/>
    <lineage>
        <taxon>Bacteria</taxon>
        <taxon>Bacillati</taxon>
        <taxon>Actinomycetota</taxon>
        <taxon>Actinomycetes</taxon>
        <taxon>Kitasatosporales</taxon>
        <taxon>Streptomycetaceae</taxon>
        <taxon>Streptomyces</taxon>
    </lineage>
</organism>
<feature type="transmembrane region" description="Helical" evidence="1">
    <location>
        <begin position="88"/>
        <end position="106"/>
    </location>
</feature>
<feature type="transmembrane region" description="Helical" evidence="1">
    <location>
        <begin position="58"/>
        <end position="81"/>
    </location>
</feature>
<feature type="transmembrane region" description="Helical" evidence="1">
    <location>
        <begin position="112"/>
        <end position="135"/>
    </location>
</feature>
<evidence type="ECO:0000313" key="3">
    <source>
        <dbReference type="Proteomes" id="UP001221150"/>
    </source>
</evidence>
<proteinExistence type="predicted"/>
<dbReference type="EMBL" id="JARJBB010000082">
    <property type="protein sequence ID" value="MDF3303353.1"/>
    <property type="molecule type" value="Genomic_DNA"/>
</dbReference>
<sequence>MAQAALAPGAGTRHTRPPNLFDERTHAIARWAVPAVLGLVYGFWAAANQRHGGPITGWNLLFGWVTALVFMLAMVGVLYLAPRLRRELHALLWGAFTGTAVGFLYAQTGDSHFTAIFIGLGCAALIGLSVFYWAYTHEDAAGHHI</sequence>
<feature type="transmembrane region" description="Helical" evidence="1">
    <location>
        <begin position="28"/>
        <end position="46"/>
    </location>
</feature>
<evidence type="ECO:0000313" key="2">
    <source>
        <dbReference type="EMBL" id="MDF3303353.1"/>
    </source>
</evidence>
<dbReference type="RefSeq" id="WP_276112867.1">
    <property type="nucleotide sequence ID" value="NZ_JARJBB010000082.1"/>
</dbReference>
<evidence type="ECO:0000256" key="1">
    <source>
        <dbReference type="SAM" id="Phobius"/>
    </source>
</evidence>
<protein>
    <recommendedName>
        <fullName evidence="4">Integral membrane protein</fullName>
    </recommendedName>
</protein>
<comment type="caution">
    <text evidence="2">The sequence shown here is derived from an EMBL/GenBank/DDBJ whole genome shotgun (WGS) entry which is preliminary data.</text>
</comment>
<keyword evidence="1" id="KW-0812">Transmembrane</keyword>
<accession>A0ABT6AFD1</accession>
<gene>
    <name evidence="2" type="ORF">P3H78_33070</name>
</gene>
<name>A0ABT6AFD1_9ACTN</name>
<keyword evidence="1" id="KW-1133">Transmembrane helix</keyword>
<evidence type="ECO:0008006" key="4">
    <source>
        <dbReference type="Google" id="ProtNLM"/>
    </source>
</evidence>
<keyword evidence="3" id="KW-1185">Reference proteome</keyword>
<keyword evidence="1" id="KW-0472">Membrane</keyword>
<dbReference type="Proteomes" id="UP001221150">
    <property type="component" value="Unassembled WGS sequence"/>
</dbReference>